<sequence length="261" mass="29064">MDVYAVVSIFGGINGPQQEHTTPLDTDGGGNPMWNFRVEFKMDGVEDDDDISIRYNSSKPRGTSRNTCHEAWKLHLSISESWQTAAHLLPREEKQLISEVHETRSDTCSSGDQERVATRKQKAEAEACERRSDHWAKRAKTEAEERAMDVEKAKAEAEERAEDVEKEKAEAEGRAEGVEKENTKNRKGEENENGKSTEEIVAAFEKRCKAMSEHLSLRQMREILEATGGGVDDAVVPGCQDVRFCGTLDDCPACGGTLKMS</sequence>
<protein>
    <submittedName>
        <fullName evidence="2">Poly [ADP-ribose] polymerase 3</fullName>
        <ecNumber evidence="2">2.4.2.30</ecNumber>
    </submittedName>
</protein>
<dbReference type="EMBL" id="JBEAFC010000004">
    <property type="protein sequence ID" value="KAL1557621.1"/>
    <property type="molecule type" value="Genomic_DNA"/>
</dbReference>
<reference evidence="2 3" key="1">
    <citation type="submission" date="2024-06" db="EMBL/GenBank/DDBJ databases">
        <title>A chromosome level genome sequence of Diviner's sage (Salvia divinorum).</title>
        <authorList>
            <person name="Ford S.A."/>
            <person name="Ro D.-K."/>
            <person name="Ness R.W."/>
            <person name="Phillips M.A."/>
        </authorList>
    </citation>
    <scope>NUCLEOTIDE SEQUENCE [LARGE SCALE GENOMIC DNA]</scope>
    <source>
        <strain evidence="2">SAF-2024a</strain>
        <tissue evidence="2">Leaf</tissue>
    </source>
</reference>
<proteinExistence type="predicted"/>
<evidence type="ECO:0000313" key="3">
    <source>
        <dbReference type="Proteomes" id="UP001567538"/>
    </source>
</evidence>
<dbReference type="GO" id="GO:0003950">
    <property type="term" value="F:NAD+ poly-ADP-ribosyltransferase activity"/>
    <property type="evidence" value="ECO:0007669"/>
    <property type="project" value="UniProtKB-EC"/>
</dbReference>
<dbReference type="AlphaFoldDB" id="A0ABD1HRE1"/>
<comment type="caution">
    <text evidence="2">The sequence shown here is derived from an EMBL/GenBank/DDBJ whole genome shotgun (WGS) entry which is preliminary data.</text>
</comment>
<feature type="region of interest" description="Disordered" evidence="1">
    <location>
        <begin position="123"/>
        <end position="195"/>
    </location>
</feature>
<dbReference type="Proteomes" id="UP001567538">
    <property type="component" value="Unassembled WGS sequence"/>
</dbReference>
<keyword evidence="2" id="KW-0808">Transferase</keyword>
<evidence type="ECO:0000313" key="2">
    <source>
        <dbReference type="EMBL" id="KAL1557621.1"/>
    </source>
</evidence>
<keyword evidence="3" id="KW-1185">Reference proteome</keyword>
<organism evidence="2 3">
    <name type="scientific">Salvia divinorum</name>
    <name type="common">Maria pastora</name>
    <name type="synonym">Diviner's sage</name>
    <dbReference type="NCBI Taxonomy" id="28513"/>
    <lineage>
        <taxon>Eukaryota</taxon>
        <taxon>Viridiplantae</taxon>
        <taxon>Streptophyta</taxon>
        <taxon>Embryophyta</taxon>
        <taxon>Tracheophyta</taxon>
        <taxon>Spermatophyta</taxon>
        <taxon>Magnoliopsida</taxon>
        <taxon>eudicotyledons</taxon>
        <taxon>Gunneridae</taxon>
        <taxon>Pentapetalae</taxon>
        <taxon>asterids</taxon>
        <taxon>lamiids</taxon>
        <taxon>Lamiales</taxon>
        <taxon>Lamiaceae</taxon>
        <taxon>Nepetoideae</taxon>
        <taxon>Mentheae</taxon>
        <taxon>Salviinae</taxon>
        <taxon>Salvia</taxon>
        <taxon>Salvia subgen. Calosphace</taxon>
    </lineage>
</organism>
<evidence type="ECO:0000256" key="1">
    <source>
        <dbReference type="SAM" id="MobiDB-lite"/>
    </source>
</evidence>
<keyword evidence="2" id="KW-0328">Glycosyltransferase</keyword>
<accession>A0ABD1HRE1</accession>
<dbReference type="EC" id="2.4.2.30" evidence="2"/>
<name>A0ABD1HRE1_SALDI</name>
<gene>
    <name evidence="2" type="primary">PARP3</name>
    <name evidence="2" type="ORF">AAHA92_08177</name>
</gene>